<comment type="miscellaneous">
    <text evidence="11">CTPSs have evolved a hybrid strategy for distinguishing between UTP and CTP. The overlapping regions of the product feedback inhibitory and substrate sites recognize a common feature in both compounds, the triphosphate moiety. To differentiate isosteric substrate and product pyrimidine rings, an additional pocket far from the expected kinase/ligase catalytic site, specifically recognizes the cytosine and ribose portions of the product inhibitor.</text>
</comment>
<dbReference type="InterPro" id="IPR033828">
    <property type="entry name" value="GATase1_CTP_Synthase"/>
</dbReference>
<feature type="active site" evidence="11">
    <location>
        <position position="547"/>
    </location>
</feature>
<evidence type="ECO:0000256" key="10">
    <source>
        <dbReference type="ARBA" id="ARBA00047781"/>
    </source>
</evidence>
<evidence type="ECO:0000256" key="1">
    <source>
        <dbReference type="ARBA" id="ARBA00005171"/>
    </source>
</evidence>
<sequence>MSTPPYQDLKPNILSSSNLTNENTIAKLKITMTKYIFVTGGVLSGLGKGVTAASIGNLLVSQGFNVWMQKFDQYLNVDAGTINPNKHGEVFVLDDGAETDLDLGHYERFIDTSLNRTSSVMTGQIYKAILENERAGKYLGQDIQVIPHVTDEVKLRITRAAKESKCDILITEIGGTIGDYEGMHFVEAIRQMRHDVGQNNVLYVHVGFLPYLGASEELKSKPIQNSVHDLSGLGIQPDILIARADHPVEKSMIKKIALFTGIDVESIIPLETVDSIYKVPQILQKFNADKIVAAKLKLKIKNGSRTKWNEFIKKIEIDKKKTVKIALIAKYMGLKDTYFSVTESLKIAGIWQGVKTEVDWIDSEELENLPPKKIAAKFKEYDGILVPGGFGSRGIEGKISAIKYAREHKKPFLGLCYGMQLATIEFARHVAGLKDANTTEVNPKTSHPVIHIMPDQEKKMLKNDYGGTMRLGAYPCKIIDNTKTAKAYGEKNISERHRHRYEFNNEYREILTKKGLVISGTSPDDLLVEIIELKDHPFFIATQFHPEFKSRPLKPHPLFYEFVKSALK</sequence>
<protein>
    <recommendedName>
        <fullName evidence="11">CTP synthase</fullName>
        <ecNumber evidence="11">6.3.4.2</ecNumber>
    </recommendedName>
    <alternativeName>
        <fullName evidence="11">Cytidine 5'-triphosphate synthase</fullName>
    </alternativeName>
    <alternativeName>
        <fullName evidence="11">Cytidine triphosphate synthetase</fullName>
        <shortName evidence="11">CTP synthetase</shortName>
        <shortName evidence="11">CTPS</shortName>
    </alternativeName>
    <alternativeName>
        <fullName evidence="11">UTP--ammonia ligase</fullName>
    </alternativeName>
</protein>
<dbReference type="InterPro" id="IPR004468">
    <property type="entry name" value="CTP_synthase"/>
</dbReference>
<evidence type="ECO:0000256" key="8">
    <source>
        <dbReference type="ARBA" id="ARBA00022962"/>
    </source>
</evidence>
<feature type="binding site" evidence="11">
    <location>
        <position position="102"/>
    </location>
    <ligand>
        <name>Mg(2+)</name>
        <dbReference type="ChEBI" id="CHEBI:18420"/>
    </ligand>
</feature>
<dbReference type="CDD" id="cd01746">
    <property type="entry name" value="GATase1_CTP_Synthase"/>
    <property type="match status" value="1"/>
</dbReference>
<feature type="binding site" evidence="11">
    <location>
        <position position="389"/>
    </location>
    <ligand>
        <name>L-glutamine</name>
        <dbReference type="ChEBI" id="CHEBI:58359"/>
    </ligand>
</feature>
<dbReference type="SUPFAM" id="SSF52540">
    <property type="entry name" value="P-loop containing nucleoside triphosphate hydrolases"/>
    <property type="match status" value="1"/>
</dbReference>
<feature type="binding site" evidence="11">
    <location>
        <begin position="179"/>
        <end position="181"/>
    </location>
    <ligand>
        <name>CTP</name>
        <dbReference type="ChEBI" id="CHEBI:37563"/>
        <note>allosteric inhibitor</note>
    </ligand>
</feature>
<dbReference type="NCBIfam" id="TIGR00337">
    <property type="entry name" value="PyrG"/>
    <property type="match status" value="1"/>
</dbReference>
<evidence type="ECO:0000256" key="4">
    <source>
        <dbReference type="ARBA" id="ARBA00022723"/>
    </source>
</evidence>
<dbReference type="Pfam" id="PF06418">
    <property type="entry name" value="CTP_synth_N"/>
    <property type="match status" value="1"/>
</dbReference>
<dbReference type="PANTHER" id="PTHR11550">
    <property type="entry name" value="CTP SYNTHASE"/>
    <property type="match status" value="1"/>
</dbReference>
<feature type="region of interest" description="Amidoligase domain" evidence="11">
    <location>
        <begin position="1"/>
        <end position="298"/>
    </location>
</feature>
<keyword evidence="5 11" id="KW-0547">Nucleotide-binding</keyword>
<dbReference type="Pfam" id="PF00117">
    <property type="entry name" value="GATase"/>
    <property type="match status" value="1"/>
</dbReference>
<dbReference type="AlphaFoldDB" id="A0A0G4B575"/>
<comment type="catalytic activity">
    <reaction evidence="11">
        <text>UTP + NH4(+) + ATP = CTP + ADP + phosphate + 2 H(+)</text>
        <dbReference type="Rhea" id="RHEA:16597"/>
        <dbReference type="ChEBI" id="CHEBI:15378"/>
        <dbReference type="ChEBI" id="CHEBI:28938"/>
        <dbReference type="ChEBI" id="CHEBI:30616"/>
        <dbReference type="ChEBI" id="CHEBI:37563"/>
        <dbReference type="ChEBI" id="CHEBI:43474"/>
        <dbReference type="ChEBI" id="CHEBI:46398"/>
        <dbReference type="ChEBI" id="CHEBI:456216"/>
    </reaction>
</comment>
<evidence type="ECO:0000259" key="13">
    <source>
        <dbReference type="Pfam" id="PF06418"/>
    </source>
</evidence>
<evidence type="ECO:0000256" key="11">
    <source>
        <dbReference type="HAMAP-Rule" id="MF_01227"/>
    </source>
</evidence>
<evidence type="ECO:0000256" key="2">
    <source>
        <dbReference type="ARBA" id="ARBA00007533"/>
    </source>
</evidence>
<evidence type="ECO:0000256" key="5">
    <source>
        <dbReference type="ARBA" id="ARBA00022741"/>
    </source>
</evidence>
<feature type="active site" description="Nucleophile; for glutamine hydrolysis" evidence="11">
    <location>
        <position position="416"/>
    </location>
</feature>
<feature type="binding site" evidence="11">
    <location>
        <position position="500"/>
    </location>
    <ligand>
        <name>L-glutamine</name>
        <dbReference type="ChEBI" id="CHEBI:58359"/>
    </ligand>
</feature>
<dbReference type="InterPro" id="IPR017926">
    <property type="entry name" value="GATASE"/>
</dbReference>
<dbReference type="CDD" id="cd03113">
    <property type="entry name" value="CTPS_N"/>
    <property type="match status" value="1"/>
</dbReference>
<reference evidence="14 15" key="1">
    <citation type="journal article" date="2015" name="Nature">
        <title>rRNA introns, odd ribosomes, and small enigmatic genomes across a large radiation of phyla.</title>
        <authorList>
            <person name="Brown C.T."/>
            <person name="Hug L.A."/>
            <person name="Thomas B.C."/>
            <person name="Sharon I."/>
            <person name="Castelle C.J."/>
            <person name="Singh A."/>
            <person name="Wilkins M.J."/>
            <person name="Williams K.H."/>
            <person name="Banfield J.F."/>
        </authorList>
    </citation>
    <scope>NUCLEOTIDE SEQUENCE [LARGE SCALE GENOMIC DNA]</scope>
</reference>
<evidence type="ECO:0000256" key="6">
    <source>
        <dbReference type="ARBA" id="ARBA00022840"/>
    </source>
</evidence>
<feature type="binding site" evidence="11">
    <location>
        <position position="255"/>
    </location>
    <ligand>
        <name>CTP</name>
        <dbReference type="ChEBI" id="CHEBI:37563"/>
        <note>allosteric inhibitor</note>
    </ligand>
</feature>
<evidence type="ECO:0000256" key="7">
    <source>
        <dbReference type="ARBA" id="ARBA00022842"/>
    </source>
</evidence>
<dbReference type="Gene3D" id="3.40.50.880">
    <property type="match status" value="1"/>
</dbReference>
<keyword evidence="3 11" id="KW-0436">Ligase</keyword>
<feature type="binding site" evidence="11">
    <location>
        <begin position="45"/>
        <end position="50"/>
    </location>
    <ligand>
        <name>ATP</name>
        <dbReference type="ChEBI" id="CHEBI:30616"/>
    </ligand>
</feature>
<evidence type="ECO:0000259" key="12">
    <source>
        <dbReference type="Pfam" id="PF00117"/>
    </source>
</evidence>
<proteinExistence type="inferred from homology"/>
<dbReference type="GO" id="GO:0005829">
    <property type="term" value="C:cytosol"/>
    <property type="evidence" value="ECO:0007669"/>
    <property type="project" value="TreeGrafter"/>
</dbReference>
<dbReference type="GO" id="GO:0003883">
    <property type="term" value="F:CTP synthase activity"/>
    <property type="evidence" value="ECO:0007669"/>
    <property type="project" value="UniProtKB-UniRule"/>
</dbReference>
<dbReference type="GO" id="GO:0046872">
    <property type="term" value="F:metal ion binding"/>
    <property type="evidence" value="ECO:0007669"/>
    <property type="project" value="UniProtKB-KW"/>
</dbReference>
<feature type="domain" description="Glutamine amidotransferase" evidence="12">
    <location>
        <begin position="334"/>
        <end position="564"/>
    </location>
</feature>
<comment type="caution">
    <text evidence="11">Lacks conserved residue(s) required for the propagation of feature annotation.</text>
</comment>
<feature type="binding site" evidence="11">
    <location>
        <begin position="219"/>
        <end position="224"/>
    </location>
    <ligand>
        <name>UTP</name>
        <dbReference type="ChEBI" id="CHEBI:46398"/>
    </ligand>
</feature>
<dbReference type="GO" id="GO:0019856">
    <property type="term" value="P:pyrimidine nucleobase biosynthetic process"/>
    <property type="evidence" value="ECO:0007669"/>
    <property type="project" value="TreeGrafter"/>
</dbReference>
<dbReference type="UniPathway" id="UPA00159">
    <property type="reaction ID" value="UER00277"/>
</dbReference>
<accession>A0A0G4B575</accession>
<dbReference type="GO" id="GO:0097268">
    <property type="term" value="C:cytoophidium"/>
    <property type="evidence" value="ECO:0007669"/>
    <property type="project" value="UniProtKB-ARBA"/>
</dbReference>
<feature type="binding site" evidence="11">
    <location>
        <position position="172"/>
    </location>
    <ligand>
        <name>Mg(2+)</name>
        <dbReference type="ChEBI" id="CHEBI:18420"/>
    </ligand>
</feature>
<feature type="binding site" evidence="11">
    <location>
        <position position="44"/>
    </location>
    <ligand>
        <name>CTP</name>
        <dbReference type="ChEBI" id="CHEBI:37563"/>
        <note>allosteric inhibitor</note>
    </ligand>
</feature>
<comment type="pathway">
    <text evidence="1 11">Pyrimidine metabolism; CTP biosynthesis via de novo pathway; CTP from UDP: step 2/2.</text>
</comment>
<feature type="binding site" evidence="11">
    <location>
        <position position="44"/>
    </location>
    <ligand>
        <name>UTP</name>
        <dbReference type="ChEBI" id="CHEBI:46398"/>
    </ligand>
</feature>
<dbReference type="HAMAP" id="MF_01227">
    <property type="entry name" value="PyrG"/>
    <property type="match status" value="1"/>
</dbReference>
<comment type="subunit">
    <text evidence="11">Homotetramer.</text>
</comment>
<evidence type="ECO:0000256" key="9">
    <source>
        <dbReference type="ARBA" id="ARBA00022975"/>
    </source>
</evidence>
<feature type="binding site" evidence="11">
    <location>
        <begin position="417"/>
        <end position="420"/>
    </location>
    <ligand>
        <name>L-glutamine</name>
        <dbReference type="ChEBI" id="CHEBI:58359"/>
    </ligand>
</feature>
<name>A0A0G4B575_9BACT</name>
<dbReference type="EC" id="6.3.4.2" evidence="11"/>
<dbReference type="PROSITE" id="PS51273">
    <property type="entry name" value="GATASE_TYPE_1"/>
    <property type="match status" value="1"/>
</dbReference>
<keyword evidence="7 11" id="KW-0460">Magnesium</keyword>
<evidence type="ECO:0000313" key="15">
    <source>
        <dbReference type="Proteomes" id="UP000035648"/>
    </source>
</evidence>
<keyword evidence="8 11" id="KW-0315">Glutamine amidotransferase</keyword>
<feature type="binding site" evidence="11">
    <location>
        <position position="273"/>
    </location>
    <ligand>
        <name>ATP</name>
        <dbReference type="ChEBI" id="CHEBI:30616"/>
    </ligand>
</feature>
<dbReference type="STRING" id="1618337.UT28_C0001G0348"/>
<dbReference type="FunFam" id="3.40.50.300:FF:000009">
    <property type="entry name" value="CTP synthase"/>
    <property type="match status" value="1"/>
</dbReference>
<keyword evidence="9 11" id="KW-0665">Pyrimidine biosynthesis</keyword>
<evidence type="ECO:0000313" key="14">
    <source>
        <dbReference type="EMBL" id="AKM82157.1"/>
    </source>
</evidence>
<dbReference type="InterPro" id="IPR027417">
    <property type="entry name" value="P-loop_NTPase"/>
</dbReference>
<dbReference type="Gene3D" id="3.40.50.300">
    <property type="entry name" value="P-loop containing nucleotide triphosphate hydrolases"/>
    <property type="match status" value="1"/>
</dbReference>
<dbReference type="Proteomes" id="UP000035648">
    <property type="component" value="Chromosome"/>
</dbReference>
<feature type="binding site" evidence="11">
    <location>
        <position position="102"/>
    </location>
    <ligand>
        <name>ATP</name>
        <dbReference type="ChEBI" id="CHEBI:30616"/>
    </ligand>
</feature>
<comment type="similarity">
    <text evidence="2 11">Belongs to the CTP synthase family.</text>
</comment>
<dbReference type="PATRIC" id="fig|1618337.4.peg.345"/>
<dbReference type="SUPFAM" id="SSF52317">
    <property type="entry name" value="Class I glutamine amidotransferase-like"/>
    <property type="match status" value="1"/>
</dbReference>
<keyword evidence="4 11" id="KW-0479">Metal-binding</keyword>
<dbReference type="EMBL" id="CP011213">
    <property type="protein sequence ID" value="AKM82157.1"/>
    <property type="molecule type" value="Genomic_DNA"/>
</dbReference>
<comment type="catalytic activity">
    <reaction evidence="11">
        <text>L-glutamine + H2O = L-glutamate + NH4(+)</text>
        <dbReference type="Rhea" id="RHEA:15889"/>
        <dbReference type="ChEBI" id="CHEBI:15377"/>
        <dbReference type="ChEBI" id="CHEBI:28938"/>
        <dbReference type="ChEBI" id="CHEBI:29985"/>
        <dbReference type="ChEBI" id="CHEBI:58359"/>
    </reaction>
</comment>
<feature type="domain" description="CTP synthase N-terminal" evidence="13">
    <location>
        <begin position="34"/>
        <end position="298"/>
    </location>
</feature>
<feature type="active site" evidence="11">
    <location>
        <position position="545"/>
    </location>
</feature>
<comment type="activity regulation">
    <text evidence="11">Allosterically activated by GTP, when glutamine is the substrate; GTP has no effect on the reaction when ammonia is the substrate. The allosteric effector GTP functions by stabilizing the protein conformation that binds the tetrahedral intermediate(s) formed during glutamine hydrolysis. Inhibited by the product CTP, via allosteric rather than competitive inhibition.</text>
</comment>
<dbReference type="KEGG" id="bbgw:UT28_C0001G0348"/>
<dbReference type="GO" id="GO:0005524">
    <property type="term" value="F:ATP binding"/>
    <property type="evidence" value="ECO:0007669"/>
    <property type="project" value="UniProtKB-KW"/>
</dbReference>
<organism evidence="14 15">
    <name type="scientific">Berkelbacteria bacterium GW2011_GWE1_39_12</name>
    <dbReference type="NCBI Taxonomy" id="1618337"/>
    <lineage>
        <taxon>Bacteria</taxon>
        <taxon>Candidatus Berkelbacteria</taxon>
    </lineage>
</organism>
<dbReference type="NCBIfam" id="NF003792">
    <property type="entry name" value="PRK05380.1"/>
    <property type="match status" value="1"/>
</dbReference>
<feature type="binding site" evidence="11">
    <location>
        <position position="255"/>
    </location>
    <ligand>
        <name>UTP</name>
        <dbReference type="ChEBI" id="CHEBI:46398"/>
    </ligand>
</feature>
<dbReference type="FunFam" id="3.40.50.880:FF:000002">
    <property type="entry name" value="CTP synthase"/>
    <property type="match status" value="1"/>
</dbReference>
<feature type="binding site" evidence="11">
    <location>
        <begin position="219"/>
        <end position="224"/>
    </location>
    <ligand>
        <name>CTP</name>
        <dbReference type="ChEBI" id="CHEBI:37563"/>
        <note>allosteric inhibitor</note>
    </ligand>
</feature>
<keyword evidence="6 11" id="KW-0067">ATP-binding</keyword>
<gene>
    <name evidence="11 14" type="primary">pyrG</name>
    <name evidence="14" type="ORF">UT28_C0001G0348</name>
</gene>
<dbReference type="GO" id="GO:0044210">
    <property type="term" value="P:'de novo' CTP biosynthetic process"/>
    <property type="evidence" value="ECO:0007669"/>
    <property type="project" value="UniProtKB-UniRule"/>
</dbReference>
<dbReference type="InterPro" id="IPR029062">
    <property type="entry name" value="Class_I_gatase-like"/>
</dbReference>
<comment type="catalytic activity">
    <reaction evidence="10 11">
        <text>UTP + L-glutamine + ATP + H2O = CTP + L-glutamate + ADP + phosphate + 2 H(+)</text>
        <dbReference type="Rhea" id="RHEA:26426"/>
        <dbReference type="ChEBI" id="CHEBI:15377"/>
        <dbReference type="ChEBI" id="CHEBI:15378"/>
        <dbReference type="ChEBI" id="CHEBI:29985"/>
        <dbReference type="ChEBI" id="CHEBI:30616"/>
        <dbReference type="ChEBI" id="CHEBI:37563"/>
        <dbReference type="ChEBI" id="CHEBI:43474"/>
        <dbReference type="ChEBI" id="CHEBI:46398"/>
        <dbReference type="ChEBI" id="CHEBI:58359"/>
        <dbReference type="ChEBI" id="CHEBI:456216"/>
        <dbReference type="EC" id="6.3.4.2"/>
    </reaction>
</comment>
<dbReference type="GO" id="GO:0042802">
    <property type="term" value="F:identical protein binding"/>
    <property type="evidence" value="ECO:0007669"/>
    <property type="project" value="TreeGrafter"/>
</dbReference>
<dbReference type="InterPro" id="IPR017456">
    <property type="entry name" value="CTP_synthase_N"/>
</dbReference>
<dbReference type="GO" id="GO:0004359">
    <property type="term" value="F:glutaminase activity"/>
    <property type="evidence" value="ECO:0007669"/>
    <property type="project" value="RHEA"/>
</dbReference>
<dbReference type="PANTHER" id="PTHR11550:SF0">
    <property type="entry name" value="CTP SYNTHASE-RELATED"/>
    <property type="match status" value="1"/>
</dbReference>
<evidence type="ECO:0000256" key="3">
    <source>
        <dbReference type="ARBA" id="ARBA00022598"/>
    </source>
</evidence>
<feature type="binding site" evidence="11">
    <location>
        <position position="440"/>
    </location>
    <ligand>
        <name>L-glutamine</name>
        <dbReference type="ChEBI" id="CHEBI:58359"/>
    </ligand>
</feature>
<comment type="function">
    <text evidence="11">Catalyzes the ATP-dependent amination of UTP to CTP with either L-glutamine or ammonia as the source of nitrogen. Regulates intracellular CTP levels through interactions with the four ribonucleotide triphosphates.</text>
</comment>